<organism evidence="8 9">
    <name type="scientific">Actinacidiphila guanduensis</name>
    <dbReference type="NCBI Taxonomy" id="310781"/>
    <lineage>
        <taxon>Bacteria</taxon>
        <taxon>Bacillati</taxon>
        <taxon>Actinomycetota</taxon>
        <taxon>Actinomycetes</taxon>
        <taxon>Kitasatosporales</taxon>
        <taxon>Streptomycetaceae</taxon>
        <taxon>Actinacidiphila</taxon>
    </lineage>
</organism>
<feature type="transmembrane region" description="Helical" evidence="6">
    <location>
        <begin position="154"/>
        <end position="177"/>
    </location>
</feature>
<evidence type="ECO:0000256" key="3">
    <source>
        <dbReference type="ARBA" id="ARBA00022989"/>
    </source>
</evidence>
<keyword evidence="9" id="KW-1185">Reference proteome</keyword>
<keyword evidence="3 6" id="KW-1133">Transmembrane helix</keyword>
<evidence type="ECO:0000313" key="9">
    <source>
        <dbReference type="Proteomes" id="UP000199341"/>
    </source>
</evidence>
<accession>A0A1H0I2I7</accession>
<evidence type="ECO:0000256" key="6">
    <source>
        <dbReference type="SAM" id="Phobius"/>
    </source>
</evidence>
<dbReference type="PANTHER" id="PTHR37422:SF23">
    <property type="entry name" value="TEICHURONIC ACID BIOSYNTHESIS PROTEIN TUAE"/>
    <property type="match status" value="1"/>
</dbReference>
<dbReference type="PANTHER" id="PTHR37422">
    <property type="entry name" value="TEICHURONIC ACID BIOSYNTHESIS PROTEIN TUAE"/>
    <property type="match status" value="1"/>
</dbReference>
<dbReference type="InterPro" id="IPR007016">
    <property type="entry name" value="O-antigen_ligase-rel_domated"/>
</dbReference>
<name>A0A1H0I2I7_9ACTN</name>
<evidence type="ECO:0000256" key="5">
    <source>
        <dbReference type="SAM" id="MobiDB-lite"/>
    </source>
</evidence>
<feature type="region of interest" description="Disordered" evidence="5">
    <location>
        <begin position="1"/>
        <end position="49"/>
    </location>
</feature>
<dbReference type="RefSeq" id="WP_245771519.1">
    <property type="nucleotide sequence ID" value="NZ_FNIE01000008.1"/>
</dbReference>
<evidence type="ECO:0000259" key="7">
    <source>
        <dbReference type="Pfam" id="PF04932"/>
    </source>
</evidence>
<feature type="transmembrane region" description="Helical" evidence="6">
    <location>
        <begin position="68"/>
        <end position="87"/>
    </location>
</feature>
<proteinExistence type="predicted"/>
<dbReference type="Pfam" id="PF04932">
    <property type="entry name" value="Wzy_C"/>
    <property type="match status" value="1"/>
</dbReference>
<comment type="subcellular location">
    <subcellularLocation>
        <location evidence="1">Membrane</location>
        <topology evidence="1">Multi-pass membrane protein</topology>
    </subcellularLocation>
</comment>
<dbReference type="GO" id="GO:0016874">
    <property type="term" value="F:ligase activity"/>
    <property type="evidence" value="ECO:0007669"/>
    <property type="project" value="UniProtKB-KW"/>
</dbReference>
<keyword evidence="4 6" id="KW-0472">Membrane</keyword>
<protein>
    <submittedName>
        <fullName evidence="8">O-Antigen ligase</fullName>
    </submittedName>
</protein>
<sequence length="394" mass="38622">MDTTADGSDDIEGAAGGLDRSGAPPDAAGEVGASRESDEAPGSRPDGARWAEPAATVVPRAHAGAVDAAGMVVLACWGVWVLVCAAGREARPEGTLLALLAVTAGYAAGRVLGAMVATLTLAAGSVVVVLLVLVPGDRLAAGSAPPLGYHNADAALLVLATGAACCAAWGPGCATALRAALWLVAAAAAVTTLLLGSAAAFAAGTAVLLCSAAAARMRHRLLGLAGLAAAALIAVSANYAVAVDALPAGLSQSLAGQLTAPRVALWHEAVHLAGQHPLRGVGPERFAEESTPLPTDTPTAETPQSAPLQLAAEQGVPGAALLGAAYLWTLCALWRSPQPTPVVLTAGAALTGLGMLATVDHVLSCTAVTAAAGLLAGLATSCPLTPPARAGERP</sequence>
<dbReference type="GO" id="GO:0016020">
    <property type="term" value="C:membrane"/>
    <property type="evidence" value="ECO:0007669"/>
    <property type="project" value="UniProtKB-SubCell"/>
</dbReference>
<feature type="region of interest" description="Disordered" evidence="5">
    <location>
        <begin position="281"/>
        <end position="303"/>
    </location>
</feature>
<feature type="transmembrane region" description="Helical" evidence="6">
    <location>
        <begin position="221"/>
        <end position="241"/>
    </location>
</feature>
<gene>
    <name evidence="8" type="ORF">SAMN05216259_108309</name>
</gene>
<evidence type="ECO:0000256" key="1">
    <source>
        <dbReference type="ARBA" id="ARBA00004141"/>
    </source>
</evidence>
<feature type="compositionally biased region" description="Polar residues" evidence="5">
    <location>
        <begin position="292"/>
        <end position="303"/>
    </location>
</feature>
<dbReference type="EMBL" id="FNIE01000008">
    <property type="protein sequence ID" value="SDO25599.1"/>
    <property type="molecule type" value="Genomic_DNA"/>
</dbReference>
<evidence type="ECO:0000256" key="4">
    <source>
        <dbReference type="ARBA" id="ARBA00023136"/>
    </source>
</evidence>
<dbReference type="Proteomes" id="UP000199341">
    <property type="component" value="Unassembled WGS sequence"/>
</dbReference>
<dbReference type="STRING" id="310781.SAMN05216259_108309"/>
<feature type="transmembrane region" description="Helical" evidence="6">
    <location>
        <begin position="94"/>
        <end position="109"/>
    </location>
</feature>
<dbReference type="InterPro" id="IPR051533">
    <property type="entry name" value="WaaL-like"/>
</dbReference>
<reference evidence="8 9" key="1">
    <citation type="submission" date="2016-10" db="EMBL/GenBank/DDBJ databases">
        <authorList>
            <person name="de Groot N.N."/>
        </authorList>
    </citation>
    <scope>NUCLEOTIDE SEQUENCE [LARGE SCALE GENOMIC DNA]</scope>
    <source>
        <strain evidence="8 9">CGMCC 4.2022</strain>
    </source>
</reference>
<evidence type="ECO:0000313" key="8">
    <source>
        <dbReference type="EMBL" id="SDO25599.1"/>
    </source>
</evidence>
<keyword evidence="2 6" id="KW-0812">Transmembrane</keyword>
<feature type="transmembrane region" description="Helical" evidence="6">
    <location>
        <begin position="183"/>
        <end position="209"/>
    </location>
</feature>
<dbReference type="AlphaFoldDB" id="A0A1H0I2I7"/>
<feature type="domain" description="O-antigen ligase-related" evidence="7">
    <location>
        <begin position="184"/>
        <end position="322"/>
    </location>
</feature>
<evidence type="ECO:0000256" key="2">
    <source>
        <dbReference type="ARBA" id="ARBA00022692"/>
    </source>
</evidence>
<feature type="transmembrane region" description="Helical" evidence="6">
    <location>
        <begin position="115"/>
        <end position="134"/>
    </location>
</feature>
<keyword evidence="8" id="KW-0436">Ligase</keyword>